<proteinExistence type="predicted"/>
<evidence type="ECO:0000256" key="3">
    <source>
        <dbReference type="ARBA" id="ARBA00022801"/>
    </source>
</evidence>
<dbReference type="AlphaFoldDB" id="A0A4R6SI34"/>
<dbReference type="EMBL" id="SNXZ01000002">
    <property type="protein sequence ID" value="TDQ00529.1"/>
    <property type="molecule type" value="Genomic_DNA"/>
</dbReference>
<dbReference type="Gene3D" id="3.40.630.10">
    <property type="entry name" value="Zn peptidases"/>
    <property type="match status" value="1"/>
</dbReference>
<organism evidence="4 5">
    <name type="scientific">Labedaea rhizosphaerae</name>
    <dbReference type="NCBI Taxonomy" id="598644"/>
    <lineage>
        <taxon>Bacteria</taxon>
        <taxon>Bacillati</taxon>
        <taxon>Actinomycetota</taxon>
        <taxon>Actinomycetes</taxon>
        <taxon>Pseudonocardiales</taxon>
        <taxon>Pseudonocardiaceae</taxon>
        <taxon>Labedaea</taxon>
    </lineage>
</organism>
<dbReference type="PANTHER" id="PTHR43270">
    <property type="entry name" value="BETA-ALA-HIS DIPEPTIDASE"/>
    <property type="match status" value="1"/>
</dbReference>
<keyword evidence="1" id="KW-0645">Protease</keyword>
<sequence length="484" mass="51327">MEAQASPPAELLSGAEQFWHDEGLPALEEFIRIPALSPDFDPEWERNGYLMAAAEHIRGWADRQGLDDATAEILRLPGLTPVVVVDVPAFPVARESTRPTLLYGHLDKQPPAGPWHLGAGPFEPTRTGDALYGRGAADDGYAVFAALGALRLLREQGHRHGRCVILVEASEESMSAHLAPYLDDARFQSLVGPAGPGLAICLDSGSPTYDRLWVTTSMRGHAVATVRVDVLAEEAHSGGWGGVVPDSYRLVRQLLSRIEDEHTGRILVDECYAEVPPYRVAELEALARDGGPAALGRVPRLPGAPTDPAPSGAELVRLLRAQTWEPALAVTGAGGLPAVADGGSVIRPFTTLKLSIRLAPSADPERASDALRTALTTNPPAGARVTFELLNLGAGFDAPRRADWLDKAITDASHHYFGLPAAAVGRGGTNPFLSTMRARFPDAQILATGVLGPGSNAHAPDEMLHLPTAHKLTACVAHILGAVP</sequence>
<name>A0A4R6SI34_LABRH</name>
<dbReference type="GO" id="GO:0008233">
    <property type="term" value="F:peptidase activity"/>
    <property type="evidence" value="ECO:0007669"/>
    <property type="project" value="UniProtKB-KW"/>
</dbReference>
<dbReference type="RefSeq" id="WP_208115569.1">
    <property type="nucleotide sequence ID" value="NZ_SNXZ01000002.1"/>
</dbReference>
<dbReference type="Proteomes" id="UP000295444">
    <property type="component" value="Unassembled WGS sequence"/>
</dbReference>
<dbReference type="SUPFAM" id="SSF53187">
    <property type="entry name" value="Zn-dependent exopeptidases"/>
    <property type="match status" value="1"/>
</dbReference>
<evidence type="ECO:0000313" key="5">
    <source>
        <dbReference type="Proteomes" id="UP000295444"/>
    </source>
</evidence>
<reference evidence="4 5" key="1">
    <citation type="submission" date="2019-03" db="EMBL/GenBank/DDBJ databases">
        <title>Genomic Encyclopedia of Type Strains, Phase IV (KMG-IV): sequencing the most valuable type-strain genomes for metagenomic binning, comparative biology and taxonomic classification.</title>
        <authorList>
            <person name="Goeker M."/>
        </authorList>
    </citation>
    <scope>NUCLEOTIDE SEQUENCE [LARGE SCALE GENOMIC DNA]</scope>
    <source>
        <strain evidence="4 5">DSM 45361</strain>
    </source>
</reference>
<keyword evidence="2" id="KW-0479">Metal-binding</keyword>
<evidence type="ECO:0000313" key="4">
    <source>
        <dbReference type="EMBL" id="TDQ00529.1"/>
    </source>
</evidence>
<dbReference type="Gene3D" id="3.30.70.360">
    <property type="match status" value="1"/>
</dbReference>
<dbReference type="InterPro" id="IPR051458">
    <property type="entry name" value="Cyt/Met_Dipeptidase"/>
</dbReference>
<gene>
    <name evidence="4" type="ORF">EV186_102390</name>
</gene>
<dbReference type="Pfam" id="PF01546">
    <property type="entry name" value="Peptidase_M20"/>
    <property type="match status" value="1"/>
</dbReference>
<accession>A0A4R6SI34</accession>
<keyword evidence="5" id="KW-1185">Reference proteome</keyword>
<dbReference type="InterPro" id="IPR002933">
    <property type="entry name" value="Peptidase_M20"/>
</dbReference>
<evidence type="ECO:0000256" key="1">
    <source>
        <dbReference type="ARBA" id="ARBA00022670"/>
    </source>
</evidence>
<dbReference type="PANTHER" id="PTHR43270:SF4">
    <property type="entry name" value="CARNOSINE DIPEPTIDASE 2, ISOFORM A"/>
    <property type="match status" value="1"/>
</dbReference>
<keyword evidence="3" id="KW-0378">Hydrolase</keyword>
<protein>
    <submittedName>
        <fullName evidence="4">Acetylornithine deacetylase/succinyl-diaminopimelate desuccinylase-like protein</fullName>
    </submittedName>
</protein>
<evidence type="ECO:0000256" key="2">
    <source>
        <dbReference type="ARBA" id="ARBA00022723"/>
    </source>
</evidence>
<dbReference type="GO" id="GO:0046872">
    <property type="term" value="F:metal ion binding"/>
    <property type="evidence" value="ECO:0007669"/>
    <property type="project" value="UniProtKB-KW"/>
</dbReference>
<dbReference type="GO" id="GO:0006508">
    <property type="term" value="P:proteolysis"/>
    <property type="evidence" value="ECO:0007669"/>
    <property type="project" value="UniProtKB-KW"/>
</dbReference>
<comment type="caution">
    <text evidence="4">The sequence shown here is derived from an EMBL/GenBank/DDBJ whole genome shotgun (WGS) entry which is preliminary data.</text>
</comment>